<organism evidence="4 5">
    <name type="scientific">Antrihabitans spumae</name>
    <dbReference type="NCBI Taxonomy" id="3373370"/>
    <lineage>
        <taxon>Bacteria</taxon>
        <taxon>Bacillati</taxon>
        <taxon>Actinomycetota</taxon>
        <taxon>Actinomycetes</taxon>
        <taxon>Mycobacteriales</taxon>
        <taxon>Nocardiaceae</taxon>
        <taxon>Antrihabitans</taxon>
    </lineage>
</organism>
<feature type="signal peptide" evidence="2">
    <location>
        <begin position="1"/>
        <end position="20"/>
    </location>
</feature>
<dbReference type="InterPro" id="IPR013766">
    <property type="entry name" value="Thioredoxin_domain"/>
</dbReference>
<accession>A0ABW7JU71</accession>
<keyword evidence="2" id="KW-0732">Signal</keyword>
<dbReference type="Gene3D" id="3.40.30.10">
    <property type="entry name" value="Glutaredoxin"/>
    <property type="match status" value="1"/>
</dbReference>
<comment type="similarity">
    <text evidence="1">Belongs to the thioredoxin family. DsbA subfamily.</text>
</comment>
<dbReference type="Pfam" id="PF13462">
    <property type="entry name" value="Thioredoxin_4"/>
    <property type="match status" value="1"/>
</dbReference>
<dbReference type="InterPro" id="IPR012336">
    <property type="entry name" value="Thioredoxin-like_fold"/>
</dbReference>
<dbReference type="PANTHER" id="PTHR13887:SF55">
    <property type="entry name" value="SLR0313 PROTEIN"/>
    <property type="match status" value="1"/>
</dbReference>
<evidence type="ECO:0000259" key="3">
    <source>
        <dbReference type="PROSITE" id="PS51352"/>
    </source>
</evidence>
<dbReference type="RefSeq" id="WP_395115791.1">
    <property type="nucleotide sequence ID" value="NZ_JBIMSO010000059.1"/>
</dbReference>
<evidence type="ECO:0000313" key="4">
    <source>
        <dbReference type="EMBL" id="MFH5210119.1"/>
    </source>
</evidence>
<reference evidence="4 5" key="1">
    <citation type="submission" date="2024-10" db="EMBL/GenBank/DDBJ databases">
        <authorList>
            <person name="Riesco R."/>
        </authorList>
    </citation>
    <scope>NUCLEOTIDE SEQUENCE [LARGE SCALE GENOMIC DNA]</scope>
    <source>
        <strain evidence="4 5">NCIMB 15449</strain>
    </source>
</reference>
<dbReference type="SUPFAM" id="SSF52833">
    <property type="entry name" value="Thioredoxin-like"/>
    <property type="match status" value="1"/>
</dbReference>
<evidence type="ECO:0000256" key="2">
    <source>
        <dbReference type="SAM" id="SignalP"/>
    </source>
</evidence>
<dbReference type="InterPro" id="IPR036249">
    <property type="entry name" value="Thioredoxin-like_sf"/>
</dbReference>
<gene>
    <name evidence="4" type="ORF">ACHIPZ_18215</name>
</gene>
<dbReference type="EMBL" id="JBIMSO010000059">
    <property type="protein sequence ID" value="MFH5210119.1"/>
    <property type="molecule type" value="Genomic_DNA"/>
</dbReference>
<feature type="chain" id="PRO_5045065838" evidence="2">
    <location>
        <begin position="21"/>
        <end position="215"/>
    </location>
</feature>
<dbReference type="Proteomes" id="UP001609175">
    <property type="component" value="Unassembled WGS sequence"/>
</dbReference>
<protein>
    <submittedName>
        <fullName evidence="4">DsbA family protein</fullName>
    </submittedName>
</protein>
<proteinExistence type="inferred from homology"/>
<sequence>MTRNLKISLALAGAFIVALAALLLTNRTTDDGDYVVGDRSAAIVRADSHRLSDVADGKVTFVEFLDFECEACGAMFPVVEQLRRDYGDRVNFVVRYFPLPSHFNAERAARAVEAAARQGQFEQMYKKMYETQSEWAEQRTPKDELFRGYASELGLEMTAFDSAYTDSATLDRIRIDVADGEALGVKGTPTFFVNGTQIKPRSYDDLTNALDAALG</sequence>
<feature type="domain" description="Thioredoxin" evidence="3">
    <location>
        <begin position="15"/>
        <end position="215"/>
    </location>
</feature>
<evidence type="ECO:0000256" key="1">
    <source>
        <dbReference type="ARBA" id="ARBA00005791"/>
    </source>
</evidence>
<comment type="caution">
    <text evidence="4">The sequence shown here is derived from an EMBL/GenBank/DDBJ whole genome shotgun (WGS) entry which is preliminary data.</text>
</comment>
<dbReference type="PROSITE" id="PS51352">
    <property type="entry name" value="THIOREDOXIN_2"/>
    <property type="match status" value="1"/>
</dbReference>
<evidence type="ECO:0000313" key="5">
    <source>
        <dbReference type="Proteomes" id="UP001609175"/>
    </source>
</evidence>
<name>A0ABW7JU71_9NOCA</name>
<dbReference type="PANTHER" id="PTHR13887">
    <property type="entry name" value="GLUTATHIONE S-TRANSFERASE KAPPA"/>
    <property type="match status" value="1"/>
</dbReference>